<dbReference type="InterPro" id="IPR036280">
    <property type="entry name" value="Multihaem_cyt_sf"/>
</dbReference>
<organism evidence="2">
    <name type="scientific">hydrothermal vent metagenome</name>
    <dbReference type="NCBI Taxonomy" id="652676"/>
    <lineage>
        <taxon>unclassified sequences</taxon>
        <taxon>metagenomes</taxon>
        <taxon>ecological metagenomes</taxon>
    </lineage>
</organism>
<reference evidence="2" key="1">
    <citation type="submission" date="2018-06" db="EMBL/GenBank/DDBJ databases">
        <authorList>
            <person name="Zhirakovskaya E."/>
        </authorList>
    </citation>
    <scope>NUCLEOTIDE SEQUENCE</scope>
</reference>
<proteinExistence type="predicted"/>
<dbReference type="NCBIfam" id="TIGR01905">
    <property type="entry name" value="paired_CXXCH_1"/>
    <property type="match status" value="1"/>
</dbReference>
<dbReference type="Pfam" id="PF09699">
    <property type="entry name" value="Paired_CXXCH_1"/>
    <property type="match status" value="1"/>
</dbReference>
<dbReference type="AlphaFoldDB" id="A0A3B0W2P5"/>
<accession>A0A3B0W2P5</accession>
<name>A0A3B0W2P5_9ZZZZ</name>
<sequence length="272" mass="27863">MKNFKMKLSVVSLGAVFFLGSAQAAITGSMHDLSTGGPGGGVGATGEICVFCHTPHGADTGAPAPLWNKILPASNSFTTYNILNTATLDGTINLNAGGISLACLSCHDGTTALDLVLNAPTTLQGTYRYDAAGANLGGGVTMVDFVSGDPLKAGMPVPVLGKDLRDDHPVGVQYAGGGLLWADITGGNTVAAAANDKLFNEPSWSNDRLWIGTVAETGIEGSSRLPLYNGTLLSLGPMVECATCHNPHVTTNGSFLRMSNVGSALCLACHIK</sequence>
<protein>
    <submittedName>
        <fullName evidence="2">Cytochrome c family protein</fullName>
    </submittedName>
</protein>
<dbReference type="SUPFAM" id="SSF48695">
    <property type="entry name" value="Multiheme cytochromes"/>
    <property type="match status" value="1"/>
</dbReference>
<evidence type="ECO:0000313" key="2">
    <source>
        <dbReference type="EMBL" id="VAW44987.1"/>
    </source>
</evidence>
<dbReference type="InterPro" id="IPR010177">
    <property type="entry name" value="Paired_CXXCH_1"/>
</dbReference>
<evidence type="ECO:0000259" key="1">
    <source>
        <dbReference type="Pfam" id="PF09699"/>
    </source>
</evidence>
<gene>
    <name evidence="2" type="ORF">MNBD_GAMMA04-2235</name>
</gene>
<dbReference type="EMBL" id="UOFB01000067">
    <property type="protein sequence ID" value="VAW44987.1"/>
    <property type="molecule type" value="Genomic_DNA"/>
</dbReference>
<feature type="domain" description="Doubled CXXCH motif" evidence="1">
    <location>
        <begin position="240"/>
        <end position="270"/>
    </location>
</feature>